<dbReference type="Proteomes" id="UP000562982">
    <property type="component" value="Unassembled WGS sequence"/>
</dbReference>
<organism evidence="1 2">
    <name type="scientific">Gluconacetobacter liquefaciens</name>
    <name type="common">Acetobacter liquefaciens</name>
    <dbReference type="NCBI Taxonomy" id="89584"/>
    <lineage>
        <taxon>Bacteria</taxon>
        <taxon>Pseudomonadati</taxon>
        <taxon>Pseudomonadota</taxon>
        <taxon>Alphaproteobacteria</taxon>
        <taxon>Acetobacterales</taxon>
        <taxon>Acetobacteraceae</taxon>
        <taxon>Gluconacetobacter</taxon>
    </lineage>
</organism>
<evidence type="ECO:0000313" key="2">
    <source>
        <dbReference type="Proteomes" id="UP000562982"/>
    </source>
</evidence>
<dbReference type="RefSeq" id="WP_141288970.1">
    <property type="nucleotide sequence ID" value="NZ_BJMI01000016.1"/>
</dbReference>
<accession>A0A7W4JKH8</accession>
<sequence length="110" mass="11812">MLRDPRRIGRAVFHIFIGKGLNDSPAGRPSGKSLISYAVMPMRVCLVERAVPFIVSAFRQQNNGQGSTCGYLPGCCDFLSYPAFPDLSNCVFMGGQLVKRHAAGGVGAFS</sequence>
<evidence type="ECO:0000313" key="1">
    <source>
        <dbReference type="EMBL" id="MBB2186458.1"/>
    </source>
</evidence>
<proteinExistence type="predicted"/>
<comment type="caution">
    <text evidence="1">The sequence shown here is derived from an EMBL/GenBank/DDBJ whole genome shotgun (WGS) entry which is preliminary data.</text>
</comment>
<dbReference type="EMBL" id="JABEQI010000004">
    <property type="protein sequence ID" value="MBB2186458.1"/>
    <property type="molecule type" value="Genomic_DNA"/>
</dbReference>
<protein>
    <submittedName>
        <fullName evidence="1">Uncharacterized protein</fullName>
    </submittedName>
</protein>
<dbReference type="AlphaFoldDB" id="A0A7W4JKH8"/>
<reference evidence="1 2" key="1">
    <citation type="submission" date="2020-04" db="EMBL/GenBank/DDBJ databases">
        <title>Description of novel Gluconacetobacter.</title>
        <authorList>
            <person name="Sombolestani A."/>
        </authorList>
    </citation>
    <scope>NUCLEOTIDE SEQUENCE [LARGE SCALE GENOMIC DNA]</scope>
    <source>
        <strain evidence="1 2">LMG 1382</strain>
    </source>
</reference>
<name>A0A7W4JKH8_GLULI</name>
<gene>
    <name evidence="1" type="ORF">HLH32_08660</name>
</gene>